<gene>
    <name evidence="6" type="primary">cysK</name>
    <name evidence="6" type="ORF">Aau02nite_84080</name>
</gene>
<dbReference type="CDD" id="cd01561">
    <property type="entry name" value="CBS_like"/>
    <property type="match status" value="1"/>
</dbReference>
<dbReference type="Proteomes" id="UP000681340">
    <property type="component" value="Unassembled WGS sequence"/>
</dbReference>
<dbReference type="RefSeq" id="WP_212994198.1">
    <property type="nucleotide sequence ID" value="NZ_BAABEA010000030.1"/>
</dbReference>
<evidence type="ECO:0000259" key="5">
    <source>
        <dbReference type="Pfam" id="PF00291"/>
    </source>
</evidence>
<comment type="cofactor">
    <cofactor evidence="1">
        <name>pyridoxal 5'-phosphate</name>
        <dbReference type="ChEBI" id="CHEBI:597326"/>
    </cofactor>
</comment>
<keyword evidence="3" id="KW-0808">Transferase</keyword>
<dbReference type="GO" id="GO:0016740">
    <property type="term" value="F:transferase activity"/>
    <property type="evidence" value="ECO:0007669"/>
    <property type="project" value="UniProtKB-KW"/>
</dbReference>
<dbReference type="Pfam" id="PF00291">
    <property type="entry name" value="PALP"/>
    <property type="match status" value="1"/>
</dbReference>
<reference evidence="6" key="1">
    <citation type="submission" date="2021-03" db="EMBL/GenBank/DDBJ databases">
        <title>Whole genome shotgun sequence of Actinoplanes auranticolor NBRC 12245.</title>
        <authorList>
            <person name="Komaki H."/>
            <person name="Tamura T."/>
        </authorList>
    </citation>
    <scope>NUCLEOTIDE SEQUENCE</scope>
    <source>
        <strain evidence="6">NBRC 12245</strain>
    </source>
</reference>
<keyword evidence="4" id="KW-0663">Pyridoxal phosphate</keyword>
<dbReference type="AlphaFoldDB" id="A0A919SW47"/>
<evidence type="ECO:0000313" key="7">
    <source>
        <dbReference type="Proteomes" id="UP000681340"/>
    </source>
</evidence>
<comment type="subunit">
    <text evidence="2">Homodimer.</text>
</comment>
<evidence type="ECO:0000256" key="2">
    <source>
        <dbReference type="ARBA" id="ARBA00011738"/>
    </source>
</evidence>
<keyword evidence="7" id="KW-1185">Reference proteome</keyword>
<evidence type="ECO:0000313" key="6">
    <source>
        <dbReference type="EMBL" id="GIM79094.1"/>
    </source>
</evidence>
<feature type="domain" description="Tryptophan synthase beta chain-like PALP" evidence="5">
    <location>
        <begin position="21"/>
        <end position="291"/>
    </location>
</feature>
<sequence>MAAVITSPLEFNVDDLYVDLEPSTGYAIALKVEGFNFGGSIKLKAATEMVEAREREGVLTPGDTLIESSSGNMGVALSVVAASRGYGFVCVTDDRCTTNARRLMETLGSTVHVVADRGGAGGLLAARLDRVRDLCATHEGYVWLNQYANPGNWGAHYRTTGPEIAKAFPDLDVLFIGAGTTGTLMGCARYFRDHQPSVRIVAIDSVGSVTFGGEPAPRLIPGLGTSVRPAILDETYVHEVIRVSEGDTVAMCHQLVRHGFVFGGSTGTVVHGAVQWMRRHGSADLTTVAIAPDFGTGYLDTVYHAAWLREAYT</sequence>
<dbReference type="EMBL" id="BOQL01000079">
    <property type="protein sequence ID" value="GIM79094.1"/>
    <property type="molecule type" value="Genomic_DNA"/>
</dbReference>
<evidence type="ECO:0000256" key="4">
    <source>
        <dbReference type="ARBA" id="ARBA00022898"/>
    </source>
</evidence>
<organism evidence="6 7">
    <name type="scientific">Actinoplanes auranticolor</name>
    <dbReference type="NCBI Taxonomy" id="47988"/>
    <lineage>
        <taxon>Bacteria</taxon>
        <taxon>Bacillati</taxon>
        <taxon>Actinomycetota</taxon>
        <taxon>Actinomycetes</taxon>
        <taxon>Micromonosporales</taxon>
        <taxon>Micromonosporaceae</taxon>
        <taxon>Actinoplanes</taxon>
    </lineage>
</organism>
<dbReference type="InterPro" id="IPR036052">
    <property type="entry name" value="TrpB-like_PALP_sf"/>
</dbReference>
<evidence type="ECO:0000256" key="3">
    <source>
        <dbReference type="ARBA" id="ARBA00022679"/>
    </source>
</evidence>
<proteinExistence type="predicted"/>
<dbReference type="SUPFAM" id="SSF53686">
    <property type="entry name" value="Tryptophan synthase beta subunit-like PLP-dependent enzymes"/>
    <property type="match status" value="1"/>
</dbReference>
<dbReference type="InterPro" id="IPR023927">
    <property type="entry name" value="SbnA"/>
</dbReference>
<protein>
    <submittedName>
        <fullName evidence="6">2,3-diaminopropionate biosynthesis protein SbnA</fullName>
    </submittedName>
</protein>
<evidence type="ECO:0000256" key="1">
    <source>
        <dbReference type="ARBA" id="ARBA00001933"/>
    </source>
</evidence>
<dbReference type="NCBIfam" id="TIGR03945">
    <property type="entry name" value="PLP_SbnA_fam"/>
    <property type="match status" value="1"/>
</dbReference>
<comment type="caution">
    <text evidence="6">The sequence shown here is derived from an EMBL/GenBank/DDBJ whole genome shotgun (WGS) entry which is preliminary data.</text>
</comment>
<dbReference type="InterPro" id="IPR001926">
    <property type="entry name" value="TrpB-like_PALP"/>
</dbReference>
<dbReference type="GO" id="GO:1901605">
    <property type="term" value="P:alpha-amino acid metabolic process"/>
    <property type="evidence" value="ECO:0007669"/>
    <property type="project" value="UniProtKB-ARBA"/>
</dbReference>
<name>A0A919SW47_9ACTN</name>
<accession>A0A919SW47</accession>
<dbReference type="Gene3D" id="3.40.50.1100">
    <property type="match status" value="2"/>
</dbReference>
<dbReference type="PANTHER" id="PTHR10314">
    <property type="entry name" value="CYSTATHIONINE BETA-SYNTHASE"/>
    <property type="match status" value="1"/>
</dbReference>
<dbReference type="InterPro" id="IPR050214">
    <property type="entry name" value="Cys_Synth/Cystath_Beta-Synth"/>
</dbReference>